<dbReference type="SUPFAM" id="SSF51569">
    <property type="entry name" value="Aldolase"/>
    <property type="match status" value="1"/>
</dbReference>
<dbReference type="InterPro" id="IPR002220">
    <property type="entry name" value="DapA-like"/>
</dbReference>
<dbReference type="PRINTS" id="PR00146">
    <property type="entry name" value="DHPICSNTHASE"/>
</dbReference>
<reference evidence="5" key="1">
    <citation type="submission" date="2021-05" db="EMBL/GenBank/DDBJ databases">
        <title>Direct Submission.</title>
        <authorList>
            <person name="Li K."/>
            <person name="Gao J."/>
        </authorList>
    </citation>
    <scope>NUCLEOTIDE SEQUENCE [LARGE SCALE GENOMIC DNA]</scope>
    <source>
        <strain evidence="5">HDS12</strain>
    </source>
</reference>
<dbReference type="PANTHER" id="PTHR12128">
    <property type="entry name" value="DIHYDRODIPICOLINATE SYNTHASE"/>
    <property type="match status" value="1"/>
</dbReference>
<dbReference type="EMBL" id="CP074132">
    <property type="protein sequence ID" value="QUX26980.1"/>
    <property type="molecule type" value="Genomic_DNA"/>
</dbReference>
<evidence type="ECO:0000313" key="5">
    <source>
        <dbReference type="Proteomes" id="UP000678016"/>
    </source>
</evidence>
<comment type="similarity">
    <text evidence="1 3">Belongs to the DapA family.</text>
</comment>
<name>A0ABX8BZ43_9ACTN</name>
<protein>
    <submittedName>
        <fullName evidence="4">Dihydrodipicolinate synthase family protein</fullName>
    </submittedName>
</protein>
<evidence type="ECO:0000256" key="1">
    <source>
        <dbReference type="ARBA" id="ARBA00007592"/>
    </source>
</evidence>
<proteinExistence type="inferred from homology"/>
<dbReference type="PANTHER" id="PTHR12128:SF66">
    <property type="entry name" value="4-HYDROXY-2-OXOGLUTARATE ALDOLASE, MITOCHONDRIAL"/>
    <property type="match status" value="1"/>
</dbReference>
<evidence type="ECO:0000256" key="3">
    <source>
        <dbReference type="PIRNR" id="PIRNR001365"/>
    </source>
</evidence>
<dbReference type="Pfam" id="PF00701">
    <property type="entry name" value="DHDPS"/>
    <property type="match status" value="1"/>
</dbReference>
<dbReference type="SMART" id="SM01130">
    <property type="entry name" value="DHDPS"/>
    <property type="match status" value="1"/>
</dbReference>
<organism evidence="4 5">
    <name type="scientific">Nocardiopsis akebiae</name>
    <dbReference type="NCBI Taxonomy" id="2831968"/>
    <lineage>
        <taxon>Bacteria</taxon>
        <taxon>Bacillati</taxon>
        <taxon>Actinomycetota</taxon>
        <taxon>Actinomycetes</taxon>
        <taxon>Streptosporangiales</taxon>
        <taxon>Nocardiopsidaceae</taxon>
        <taxon>Nocardiopsis</taxon>
    </lineage>
</organism>
<dbReference type="Gene3D" id="3.20.20.70">
    <property type="entry name" value="Aldolase class I"/>
    <property type="match status" value="1"/>
</dbReference>
<keyword evidence="2 3" id="KW-0456">Lyase</keyword>
<accession>A0ABX8BZ43</accession>
<dbReference type="PIRSF" id="PIRSF001365">
    <property type="entry name" value="DHDPS"/>
    <property type="match status" value="1"/>
</dbReference>
<dbReference type="CDD" id="cd00408">
    <property type="entry name" value="DHDPS-like"/>
    <property type="match status" value="1"/>
</dbReference>
<evidence type="ECO:0000313" key="4">
    <source>
        <dbReference type="EMBL" id="QUX26980.1"/>
    </source>
</evidence>
<sequence>MFTGLSAFPLTPLNDDRFDERAYAGLITRLSEAGVDSIGALGSTGSYAYLDREERRRAARTAVQHADGTPVVVGIGALRTSHVRALAQDAQQAGASAVLLAPVSYQPLTEEDVFALYATVAAELSVPLVVYDNPGTTRFTFSTELYARVAALPAVAAVKIPPVPADPAAARERVAAVRAAVPDHVTVGGSGDGVAATGLNAGCRAWFSVVGGTLPATALPLVRAALSGDAEGAEAESERLRPLWEMFASHGSLRVVAAIAEHLGLVAPRCLPRPILGLPAAERERVARVVEQLGLA</sequence>
<gene>
    <name evidence="4" type="ORF">KGD83_16620</name>
</gene>
<dbReference type="Proteomes" id="UP000678016">
    <property type="component" value="Chromosome"/>
</dbReference>
<dbReference type="RefSeq" id="WP_212640068.1">
    <property type="nucleotide sequence ID" value="NZ_CP074132.1"/>
</dbReference>
<dbReference type="InterPro" id="IPR013785">
    <property type="entry name" value="Aldolase_TIM"/>
</dbReference>
<keyword evidence="5" id="KW-1185">Reference proteome</keyword>
<evidence type="ECO:0000256" key="2">
    <source>
        <dbReference type="ARBA" id="ARBA00023239"/>
    </source>
</evidence>